<proteinExistence type="predicted"/>
<dbReference type="AlphaFoldDB" id="A0A0A9H151"/>
<protein>
    <submittedName>
        <fullName evidence="1">Uncharacterized protein</fullName>
    </submittedName>
</protein>
<sequence length="26" mass="2949">MQTSTPTLIFVAYFRNRSSCIITIEG</sequence>
<dbReference type="EMBL" id="GBRH01167394">
    <property type="protein sequence ID" value="JAE30502.1"/>
    <property type="molecule type" value="Transcribed_RNA"/>
</dbReference>
<reference evidence="1" key="2">
    <citation type="journal article" date="2015" name="Data Brief">
        <title>Shoot transcriptome of the giant reed, Arundo donax.</title>
        <authorList>
            <person name="Barrero R.A."/>
            <person name="Guerrero F.D."/>
            <person name="Moolhuijzen P."/>
            <person name="Goolsby J.A."/>
            <person name="Tidwell J."/>
            <person name="Bellgard S.E."/>
            <person name="Bellgard M.I."/>
        </authorList>
    </citation>
    <scope>NUCLEOTIDE SEQUENCE</scope>
    <source>
        <tissue evidence="1">Shoot tissue taken approximately 20 cm above the soil surface</tissue>
    </source>
</reference>
<reference evidence="1" key="1">
    <citation type="submission" date="2014-09" db="EMBL/GenBank/DDBJ databases">
        <authorList>
            <person name="Magalhaes I.L.F."/>
            <person name="Oliveira U."/>
            <person name="Santos F.R."/>
            <person name="Vidigal T.H.D.A."/>
            <person name="Brescovit A.D."/>
            <person name="Santos A.J."/>
        </authorList>
    </citation>
    <scope>NUCLEOTIDE SEQUENCE</scope>
    <source>
        <tissue evidence="1">Shoot tissue taken approximately 20 cm above the soil surface</tissue>
    </source>
</reference>
<evidence type="ECO:0000313" key="1">
    <source>
        <dbReference type="EMBL" id="JAE30502.1"/>
    </source>
</evidence>
<name>A0A0A9H151_ARUDO</name>
<accession>A0A0A9H151</accession>
<organism evidence="1">
    <name type="scientific">Arundo donax</name>
    <name type="common">Giant reed</name>
    <name type="synonym">Donax arundinaceus</name>
    <dbReference type="NCBI Taxonomy" id="35708"/>
    <lineage>
        <taxon>Eukaryota</taxon>
        <taxon>Viridiplantae</taxon>
        <taxon>Streptophyta</taxon>
        <taxon>Embryophyta</taxon>
        <taxon>Tracheophyta</taxon>
        <taxon>Spermatophyta</taxon>
        <taxon>Magnoliopsida</taxon>
        <taxon>Liliopsida</taxon>
        <taxon>Poales</taxon>
        <taxon>Poaceae</taxon>
        <taxon>PACMAD clade</taxon>
        <taxon>Arundinoideae</taxon>
        <taxon>Arundineae</taxon>
        <taxon>Arundo</taxon>
    </lineage>
</organism>